<keyword evidence="1" id="KW-0472">Membrane</keyword>
<protein>
    <recommendedName>
        <fullName evidence="3">VWFC domain-containing protein</fullName>
    </recommendedName>
</protein>
<dbReference type="Pfam" id="PF00093">
    <property type="entry name" value="VWC"/>
    <property type="match status" value="1"/>
</dbReference>
<name>A0A9Q0RLL0_BLOTA</name>
<comment type="caution">
    <text evidence="4">The sequence shown here is derived from an EMBL/GenBank/DDBJ whole genome shotgun (WGS) entry which is preliminary data.</text>
</comment>
<keyword evidence="1" id="KW-1133">Transmembrane helix</keyword>
<feature type="chain" id="PRO_5040306880" description="VWFC domain-containing protein" evidence="2">
    <location>
        <begin position="27"/>
        <end position="422"/>
    </location>
</feature>
<dbReference type="PANTHER" id="PTHR46439">
    <property type="entry name" value="CYSTEINE-RICH MOTOR NEURON 1 PROTEIN"/>
    <property type="match status" value="1"/>
</dbReference>
<accession>A0A9Q0RLL0</accession>
<feature type="domain" description="VWFC" evidence="3">
    <location>
        <begin position="248"/>
        <end position="310"/>
    </location>
</feature>
<evidence type="ECO:0000313" key="5">
    <source>
        <dbReference type="Proteomes" id="UP001142055"/>
    </source>
</evidence>
<dbReference type="InterPro" id="IPR052624">
    <property type="entry name" value="CRIM1"/>
</dbReference>
<evidence type="ECO:0000256" key="1">
    <source>
        <dbReference type="SAM" id="Phobius"/>
    </source>
</evidence>
<feature type="signal peptide" evidence="2">
    <location>
        <begin position="1"/>
        <end position="26"/>
    </location>
</feature>
<evidence type="ECO:0000313" key="4">
    <source>
        <dbReference type="EMBL" id="KAJ6218575.1"/>
    </source>
</evidence>
<keyword evidence="2" id="KW-0732">Signal</keyword>
<evidence type="ECO:0000259" key="3">
    <source>
        <dbReference type="PROSITE" id="PS50184"/>
    </source>
</evidence>
<dbReference type="Gene3D" id="2.10.70.10">
    <property type="entry name" value="Complement Module, domain 1"/>
    <property type="match status" value="1"/>
</dbReference>
<proteinExistence type="predicted"/>
<dbReference type="EMBL" id="JAPWDV010000003">
    <property type="protein sequence ID" value="KAJ6218575.1"/>
    <property type="molecule type" value="Genomic_DNA"/>
</dbReference>
<evidence type="ECO:0000256" key="2">
    <source>
        <dbReference type="SAM" id="SignalP"/>
    </source>
</evidence>
<dbReference type="AlphaFoldDB" id="A0A9Q0RLL0"/>
<feature type="transmembrane region" description="Helical" evidence="1">
    <location>
        <begin position="342"/>
        <end position="368"/>
    </location>
</feature>
<dbReference type="PROSITE" id="PS50184">
    <property type="entry name" value="VWFC_2"/>
    <property type="match status" value="1"/>
</dbReference>
<dbReference type="PANTHER" id="PTHR46439:SF1">
    <property type="entry name" value="CYSTEINE-RICH MOTOR NEURON 1 PROTEIN"/>
    <property type="match status" value="1"/>
</dbReference>
<reference evidence="4" key="1">
    <citation type="submission" date="2022-12" db="EMBL/GenBank/DDBJ databases">
        <title>Genome assemblies of Blomia tropicalis.</title>
        <authorList>
            <person name="Cui Y."/>
        </authorList>
    </citation>
    <scope>NUCLEOTIDE SEQUENCE</scope>
    <source>
        <tissue evidence="4">Adult mites</tissue>
    </source>
</reference>
<dbReference type="SUPFAM" id="SSF57603">
    <property type="entry name" value="FnI-like domain"/>
    <property type="match status" value="1"/>
</dbReference>
<dbReference type="SMART" id="SM00214">
    <property type="entry name" value="VWC"/>
    <property type="match status" value="1"/>
</dbReference>
<dbReference type="Proteomes" id="UP001142055">
    <property type="component" value="Chromosome 3"/>
</dbReference>
<sequence>MSSLGNATIFRAIIIWILLFVVPVRLFDPTCPPGINQCGNQSKVVTISKTRSKSIGWNDGMLSPLPPIQSAYGVPVGEFNGELDYYIDQDESNSTFKPFIDSTSLLPAGHRCTSSHQCSNELSCELLNDIVQSNGPLLSIAKLNQSLASESSELSVCSRVQCDSDCFNSKSKPIQCPTDSYILEYESEDQRCCIQTCKCLSNKCNNCTFGYNIIHRGNLQQPGNCCDRIQCVDGPNSLPKSIKPPFYCIHNDKQYKHGEKWHSTDCNQCQCRDGVAVCNKINNCSLIHGCYSNSEEKKQLNDDECCSECKGCFLHQIYHRHNTSWTQDDDCETCTCINASQLFMYIIISSITVLVVVSIGIIYFILCLHTPGDTPVPKDTVKYNTVQTDENHDIYLTNNQVIFDATIQPNSNSIEQSLRHEP</sequence>
<dbReference type="InterPro" id="IPR001007">
    <property type="entry name" value="VWF_dom"/>
</dbReference>
<gene>
    <name evidence="4" type="ORF">RDWZM_009732</name>
</gene>
<keyword evidence="5" id="KW-1185">Reference proteome</keyword>
<organism evidence="4 5">
    <name type="scientific">Blomia tropicalis</name>
    <name type="common">Mite</name>
    <dbReference type="NCBI Taxonomy" id="40697"/>
    <lineage>
        <taxon>Eukaryota</taxon>
        <taxon>Metazoa</taxon>
        <taxon>Ecdysozoa</taxon>
        <taxon>Arthropoda</taxon>
        <taxon>Chelicerata</taxon>
        <taxon>Arachnida</taxon>
        <taxon>Acari</taxon>
        <taxon>Acariformes</taxon>
        <taxon>Sarcoptiformes</taxon>
        <taxon>Astigmata</taxon>
        <taxon>Glycyphagoidea</taxon>
        <taxon>Echimyopodidae</taxon>
        <taxon>Blomia</taxon>
    </lineage>
</organism>
<dbReference type="GO" id="GO:0005886">
    <property type="term" value="C:plasma membrane"/>
    <property type="evidence" value="ECO:0007669"/>
    <property type="project" value="TreeGrafter"/>
</dbReference>
<keyword evidence="1" id="KW-0812">Transmembrane</keyword>